<evidence type="ECO:0000313" key="2">
    <source>
        <dbReference type="Proteomes" id="UP000189981"/>
    </source>
</evidence>
<name>A0A1T5EHQ6_9SPHI</name>
<evidence type="ECO:0000313" key="1">
    <source>
        <dbReference type="EMBL" id="SKB83369.1"/>
    </source>
</evidence>
<dbReference type="EMBL" id="FUYR01000003">
    <property type="protein sequence ID" value="SKB83369.1"/>
    <property type="molecule type" value="Genomic_DNA"/>
</dbReference>
<proteinExistence type="predicted"/>
<sequence>MKIICPDHKGVVEVTGAPYISVKNVLIEDLVIECPVCEDEVMITGRFDYDESGQPSKIKQ</sequence>
<dbReference type="OrthoDB" id="9958760at2"/>
<reference evidence="2" key="1">
    <citation type="submission" date="2017-02" db="EMBL/GenBank/DDBJ databases">
        <authorList>
            <person name="Varghese N."/>
            <person name="Submissions S."/>
        </authorList>
    </citation>
    <scope>NUCLEOTIDE SEQUENCE [LARGE SCALE GENOMIC DNA]</scope>
    <source>
        <strain evidence="2">DSM 22385</strain>
    </source>
</reference>
<dbReference type="Proteomes" id="UP000189981">
    <property type="component" value="Unassembled WGS sequence"/>
</dbReference>
<evidence type="ECO:0008006" key="3">
    <source>
        <dbReference type="Google" id="ProtNLM"/>
    </source>
</evidence>
<gene>
    <name evidence="1" type="ORF">SAMN05661099_3016</name>
</gene>
<keyword evidence="2" id="KW-1185">Reference proteome</keyword>
<dbReference type="AlphaFoldDB" id="A0A1T5EHQ6"/>
<dbReference type="RefSeq" id="WP_079703524.1">
    <property type="nucleotide sequence ID" value="NZ_FUYR01000003.1"/>
</dbReference>
<dbReference type="STRING" id="572036.SAMN05661099_3016"/>
<accession>A0A1T5EHQ6</accession>
<organism evidence="1 2">
    <name type="scientific">Daejeonella lutea</name>
    <dbReference type="NCBI Taxonomy" id="572036"/>
    <lineage>
        <taxon>Bacteria</taxon>
        <taxon>Pseudomonadati</taxon>
        <taxon>Bacteroidota</taxon>
        <taxon>Sphingobacteriia</taxon>
        <taxon>Sphingobacteriales</taxon>
        <taxon>Sphingobacteriaceae</taxon>
        <taxon>Daejeonella</taxon>
    </lineage>
</organism>
<protein>
    <recommendedName>
        <fullName evidence="3">Cysteine-rich CPXCG</fullName>
    </recommendedName>
</protein>